<dbReference type="KEGG" id="tact:SG35_028235"/>
<organism evidence="1 2">
    <name type="scientific">Thalassomonas actiniarum</name>
    <dbReference type="NCBI Taxonomy" id="485447"/>
    <lineage>
        <taxon>Bacteria</taxon>
        <taxon>Pseudomonadati</taxon>
        <taxon>Pseudomonadota</taxon>
        <taxon>Gammaproteobacteria</taxon>
        <taxon>Alteromonadales</taxon>
        <taxon>Colwelliaceae</taxon>
        <taxon>Thalassomonas</taxon>
    </lineage>
</organism>
<accession>A0AAE9YQ82</accession>
<proteinExistence type="predicted"/>
<reference evidence="1 2" key="2">
    <citation type="journal article" date="2022" name="Mar. Drugs">
        <title>Bioassay-Guided Fractionation Leads to the Detection of Cholic Acid Generated by the Rare Thalassomonas sp.</title>
        <authorList>
            <person name="Pheiffer F."/>
            <person name="Schneider Y.K."/>
            <person name="Hansen E.H."/>
            <person name="Andersen J.H."/>
            <person name="Isaksson J."/>
            <person name="Busche T."/>
            <person name="R C."/>
            <person name="Kalinowski J."/>
            <person name="Zyl L.V."/>
            <person name="Trindade M."/>
        </authorList>
    </citation>
    <scope>NUCLEOTIDE SEQUENCE [LARGE SCALE GENOMIC DNA]</scope>
    <source>
        <strain evidence="1 2">A5K-106</strain>
    </source>
</reference>
<gene>
    <name evidence="1" type="ORF">SG35_028235</name>
</gene>
<dbReference type="RefSeq" id="WP_044834421.1">
    <property type="nucleotide sequence ID" value="NZ_CP059735.1"/>
</dbReference>
<dbReference type="EMBL" id="CP059735">
    <property type="protein sequence ID" value="WDD99060.1"/>
    <property type="molecule type" value="Genomic_DNA"/>
</dbReference>
<evidence type="ECO:0000313" key="2">
    <source>
        <dbReference type="Proteomes" id="UP000032568"/>
    </source>
</evidence>
<dbReference type="AlphaFoldDB" id="A0AAE9YQ82"/>
<sequence length="299" mass="32334">MNDINTTLTAPALPGIKKRNEIFDFLFYDIGSLSAEEKKNLSPMENHEGSIIVVSPKAANKEILEFATAAEFIKAAPRDVKALVVAGVGSSVIGTASLARNVANTYNIAVAGIVSGYGAADLISEALGGWFFYGAADKHRLKMRESMEDFGSMFTANPFFQSMLQAAPQATGHDGKNTDIGALNEILAAKSIDLSLIVGHSKGNLLIDYALEKLAKKFADTGHRYYDALRIVSLGAVTNFPPQFTNVYQFLGGIDWFGGLNSRLGLEHTKVPSAWHHLNTELPYHISIESLLKENVALS</sequence>
<dbReference type="Proteomes" id="UP000032568">
    <property type="component" value="Chromosome"/>
</dbReference>
<name>A0AAE9YQ82_9GAMM</name>
<evidence type="ECO:0000313" key="1">
    <source>
        <dbReference type="EMBL" id="WDD99060.1"/>
    </source>
</evidence>
<reference evidence="1 2" key="1">
    <citation type="journal article" date="2015" name="Genome Announc.">
        <title>Draft Genome Sequences of Marine Isolates of Thalassomonas viridans and Thalassomonas actiniarum.</title>
        <authorList>
            <person name="Olonade I."/>
            <person name="van Zyl L.J."/>
            <person name="Trindade M."/>
        </authorList>
    </citation>
    <scope>NUCLEOTIDE SEQUENCE [LARGE SCALE GENOMIC DNA]</scope>
    <source>
        <strain evidence="1 2">A5K-106</strain>
    </source>
</reference>
<protein>
    <submittedName>
        <fullName evidence="1">Uncharacterized protein</fullName>
    </submittedName>
</protein>
<keyword evidence="2" id="KW-1185">Reference proteome</keyword>